<keyword evidence="2 7" id="KW-0812">Transmembrane</keyword>
<gene>
    <name evidence="9" type="ORF">BKA67DRAFT_396792</name>
</gene>
<evidence type="ECO:0000256" key="1">
    <source>
        <dbReference type="ARBA" id="ARBA00004141"/>
    </source>
</evidence>
<evidence type="ECO:0000256" key="7">
    <source>
        <dbReference type="SAM" id="Phobius"/>
    </source>
</evidence>
<keyword evidence="4 7" id="KW-0472">Membrane</keyword>
<comment type="similarity">
    <text evidence="5">Belongs to the SAT4 family.</text>
</comment>
<comment type="subcellular location">
    <subcellularLocation>
        <location evidence="1">Membrane</location>
        <topology evidence="1">Multi-pass membrane protein</topology>
    </subcellularLocation>
</comment>
<dbReference type="GO" id="GO:0016020">
    <property type="term" value="C:membrane"/>
    <property type="evidence" value="ECO:0007669"/>
    <property type="project" value="UniProtKB-SubCell"/>
</dbReference>
<evidence type="ECO:0000256" key="2">
    <source>
        <dbReference type="ARBA" id="ARBA00022692"/>
    </source>
</evidence>
<reference evidence="9" key="1">
    <citation type="journal article" date="2021" name="Nat. Commun.">
        <title>Genetic determinants of endophytism in the Arabidopsis root mycobiome.</title>
        <authorList>
            <person name="Mesny F."/>
            <person name="Miyauchi S."/>
            <person name="Thiergart T."/>
            <person name="Pickel B."/>
            <person name="Atanasova L."/>
            <person name="Karlsson M."/>
            <person name="Huettel B."/>
            <person name="Barry K.W."/>
            <person name="Haridas S."/>
            <person name="Chen C."/>
            <person name="Bauer D."/>
            <person name="Andreopoulos W."/>
            <person name="Pangilinan J."/>
            <person name="LaButti K."/>
            <person name="Riley R."/>
            <person name="Lipzen A."/>
            <person name="Clum A."/>
            <person name="Drula E."/>
            <person name="Henrissat B."/>
            <person name="Kohler A."/>
            <person name="Grigoriev I.V."/>
            <person name="Martin F.M."/>
            <person name="Hacquard S."/>
        </authorList>
    </citation>
    <scope>NUCLEOTIDE SEQUENCE</scope>
    <source>
        <strain evidence="9">MPI-SDFR-AT-0073</strain>
    </source>
</reference>
<feature type="transmembrane region" description="Helical" evidence="7">
    <location>
        <begin position="188"/>
        <end position="210"/>
    </location>
</feature>
<dbReference type="RefSeq" id="XP_045954233.1">
    <property type="nucleotide sequence ID" value="XM_046096655.1"/>
</dbReference>
<keyword evidence="3 7" id="KW-1133">Transmembrane helix</keyword>
<feature type="region of interest" description="Disordered" evidence="6">
    <location>
        <begin position="352"/>
        <end position="371"/>
    </location>
</feature>
<proteinExistence type="inferred from homology"/>
<evidence type="ECO:0000256" key="4">
    <source>
        <dbReference type="ARBA" id="ARBA00023136"/>
    </source>
</evidence>
<dbReference type="InterPro" id="IPR049326">
    <property type="entry name" value="Rhodopsin_dom_fungi"/>
</dbReference>
<feature type="transmembrane region" description="Helical" evidence="7">
    <location>
        <begin position="222"/>
        <end position="243"/>
    </location>
</feature>
<keyword evidence="10" id="KW-1185">Reference proteome</keyword>
<dbReference type="OrthoDB" id="5417887at2759"/>
<evidence type="ECO:0000259" key="8">
    <source>
        <dbReference type="Pfam" id="PF20684"/>
    </source>
</evidence>
<dbReference type="Proteomes" id="UP000758603">
    <property type="component" value="Unassembled WGS sequence"/>
</dbReference>
<feature type="transmembrane region" description="Helical" evidence="7">
    <location>
        <begin position="29"/>
        <end position="51"/>
    </location>
</feature>
<name>A0A9P8UAT6_9PEZI</name>
<evidence type="ECO:0000313" key="10">
    <source>
        <dbReference type="Proteomes" id="UP000758603"/>
    </source>
</evidence>
<dbReference type="GeneID" id="70125547"/>
<feature type="domain" description="Rhodopsin" evidence="8">
    <location>
        <begin position="47"/>
        <end position="282"/>
    </location>
</feature>
<dbReference type="Pfam" id="PF20684">
    <property type="entry name" value="Fung_rhodopsin"/>
    <property type="match status" value="1"/>
</dbReference>
<comment type="caution">
    <text evidence="9">The sequence shown here is derived from an EMBL/GenBank/DDBJ whole genome shotgun (WGS) entry which is preliminary data.</text>
</comment>
<accession>A0A9P8UAT6</accession>
<evidence type="ECO:0000256" key="6">
    <source>
        <dbReference type="SAM" id="MobiDB-lite"/>
    </source>
</evidence>
<dbReference type="PANTHER" id="PTHR33048:SF42">
    <property type="entry name" value="INTEGRAL MEMBRANE PROTEIN"/>
    <property type="match status" value="1"/>
</dbReference>
<dbReference type="InterPro" id="IPR052337">
    <property type="entry name" value="SAT4-like"/>
</dbReference>
<feature type="transmembrane region" description="Helical" evidence="7">
    <location>
        <begin position="255"/>
        <end position="277"/>
    </location>
</feature>
<dbReference type="PANTHER" id="PTHR33048">
    <property type="entry name" value="PTH11-LIKE INTEGRAL MEMBRANE PROTEIN (AFU_ORTHOLOGUE AFUA_5G11245)"/>
    <property type="match status" value="1"/>
</dbReference>
<protein>
    <recommendedName>
        <fullName evidence="8">Rhodopsin domain-containing protein</fullName>
    </recommendedName>
</protein>
<feature type="transmembrane region" description="Helical" evidence="7">
    <location>
        <begin position="140"/>
        <end position="161"/>
    </location>
</feature>
<dbReference type="EMBL" id="JAGPXC010000008">
    <property type="protein sequence ID" value="KAH6647721.1"/>
    <property type="molecule type" value="Genomic_DNA"/>
</dbReference>
<evidence type="ECO:0000256" key="3">
    <source>
        <dbReference type="ARBA" id="ARBA00022989"/>
    </source>
</evidence>
<dbReference type="AlphaFoldDB" id="A0A9P8UAT6"/>
<evidence type="ECO:0000256" key="5">
    <source>
        <dbReference type="ARBA" id="ARBA00038359"/>
    </source>
</evidence>
<feature type="transmembrane region" description="Helical" evidence="7">
    <location>
        <begin position="100"/>
        <end position="120"/>
    </location>
</feature>
<organism evidence="9 10">
    <name type="scientific">Truncatella angustata</name>
    <dbReference type="NCBI Taxonomy" id="152316"/>
    <lineage>
        <taxon>Eukaryota</taxon>
        <taxon>Fungi</taxon>
        <taxon>Dikarya</taxon>
        <taxon>Ascomycota</taxon>
        <taxon>Pezizomycotina</taxon>
        <taxon>Sordariomycetes</taxon>
        <taxon>Xylariomycetidae</taxon>
        <taxon>Amphisphaeriales</taxon>
        <taxon>Sporocadaceae</taxon>
        <taxon>Truncatella</taxon>
    </lineage>
</organism>
<sequence length="371" mass="41697">MPDITAATLKTSSEQVVNPSLPHDDYGPQVNVCIWALSSMAVAWLILRIYCKFVRQRRLWWDDYILIASWLMLLGGNISITFAISYGFGRHSYDIPLQNYSPMLFVSAFAGTFMIIAAAWSKTAFAVTLLRISSGWQTGFLWFIIVSVNAVLGVSAVITWARCWPIQKIWVNVSGTCWPYRINVHYNIFTAAWSGLMDIILAFLPWHILWGLTIDRKEKLSALAAMSMGVFAGITSFVKIYAIQDSGNADIIDTIQLVVLATAEVAVTIIAASVPILRALARDKFPRAGPFLALDETEHWRTQQITETNASGHVNPPPMPDLANVENIELLPTAKKRWFQDKMKVQHLSQIEEFDESPAERSPRRHGWTPV</sequence>
<feature type="transmembrane region" description="Helical" evidence="7">
    <location>
        <begin position="63"/>
        <end position="88"/>
    </location>
</feature>
<evidence type="ECO:0000313" key="9">
    <source>
        <dbReference type="EMBL" id="KAH6647721.1"/>
    </source>
</evidence>